<organism evidence="2">
    <name type="scientific">Triticum aestivum</name>
    <name type="common">Wheat</name>
    <dbReference type="NCBI Taxonomy" id="4565"/>
    <lineage>
        <taxon>Eukaryota</taxon>
        <taxon>Viridiplantae</taxon>
        <taxon>Streptophyta</taxon>
        <taxon>Embryophyta</taxon>
        <taxon>Tracheophyta</taxon>
        <taxon>Spermatophyta</taxon>
        <taxon>Magnoliopsida</taxon>
        <taxon>Liliopsida</taxon>
        <taxon>Poales</taxon>
        <taxon>Poaceae</taxon>
        <taxon>BOP clade</taxon>
        <taxon>Pooideae</taxon>
        <taxon>Triticodae</taxon>
        <taxon>Triticeae</taxon>
        <taxon>Triticinae</taxon>
        <taxon>Triticum</taxon>
    </lineage>
</organism>
<dbReference type="Pfam" id="PF00931">
    <property type="entry name" value="NB-ARC"/>
    <property type="match status" value="1"/>
</dbReference>
<dbReference type="GO" id="GO:0043531">
    <property type="term" value="F:ADP binding"/>
    <property type="evidence" value="ECO:0007669"/>
    <property type="project" value="InterPro"/>
</dbReference>
<dbReference type="OrthoDB" id="692122at2759"/>
<dbReference type="PANTHER" id="PTHR36766">
    <property type="entry name" value="PLANT BROAD-SPECTRUM MILDEW RESISTANCE PROTEIN RPW8"/>
    <property type="match status" value="1"/>
</dbReference>
<dbReference type="SMR" id="A0A3B6R6P5"/>
<dbReference type="InterPro" id="IPR002182">
    <property type="entry name" value="NB-ARC"/>
</dbReference>
<dbReference type="PANTHER" id="PTHR36766:SF70">
    <property type="entry name" value="DISEASE RESISTANCE PROTEIN RGA4"/>
    <property type="match status" value="1"/>
</dbReference>
<evidence type="ECO:0000313" key="2">
    <source>
        <dbReference type="EnsemblPlants" id="TraesCS7A02G001121.1.cds1"/>
    </source>
</evidence>
<evidence type="ECO:0000259" key="1">
    <source>
        <dbReference type="Pfam" id="PF00931"/>
    </source>
</evidence>
<dbReference type="SUPFAM" id="SSF52540">
    <property type="entry name" value="P-loop containing nucleoside triphosphate hydrolases"/>
    <property type="match status" value="1"/>
</dbReference>
<dbReference type="Gramene" id="TraesCLE_scaffold_260577_01G000100.1">
    <property type="protein sequence ID" value="TraesCLE_scaffold_260577_01G000100.1"/>
    <property type="gene ID" value="TraesCLE_scaffold_260577_01G000100"/>
</dbReference>
<dbReference type="Proteomes" id="UP000019116">
    <property type="component" value="Chromosome 7A"/>
</dbReference>
<proteinExistence type="predicted"/>
<protein>
    <recommendedName>
        <fullName evidence="1">NB-ARC domain-containing protein</fullName>
    </recommendedName>
</protein>
<feature type="domain" description="NB-ARC" evidence="1">
    <location>
        <begin position="1"/>
        <end position="142"/>
    </location>
</feature>
<keyword evidence="3" id="KW-1185">Reference proteome</keyword>
<sequence length="144" mass="16350">MGGIDKTTLAQLVHNDERVKHHFELAIWVCVSDMFVIKQIIRSIIQVVTMNKCELTEMEALQKKLGDVLGKKRYLLVLDDVWNEDTQKWNDMTSLLCLHAGSGTVMVVTSRGDQVASIMGTVPPHQISLMDEDQSHELFHLNTF</sequence>
<dbReference type="STRING" id="4565.A0A3B6R6P5"/>
<dbReference type="Gramene" id="TraesCAD_scaffold_050948_01G000100.1">
    <property type="protein sequence ID" value="TraesCAD_scaffold_050948_01G000100.1"/>
    <property type="gene ID" value="TraesCAD_scaffold_050948_01G000100"/>
</dbReference>
<reference evidence="2" key="2">
    <citation type="submission" date="2018-10" db="UniProtKB">
        <authorList>
            <consortium name="EnsemblPlants"/>
        </authorList>
    </citation>
    <scope>IDENTIFICATION</scope>
</reference>
<name>A0A3B6R6P5_WHEAT</name>
<dbReference type="EnsemblPlants" id="TraesCS7A02G001121.1">
    <property type="protein sequence ID" value="TraesCS7A02G001121.1.cds1"/>
    <property type="gene ID" value="TraesCS7A02G001121"/>
</dbReference>
<dbReference type="InterPro" id="IPR027417">
    <property type="entry name" value="P-loop_NTPase"/>
</dbReference>
<dbReference type="AlphaFoldDB" id="A0A3B6R6P5"/>
<dbReference type="Gramene" id="TraesWEE_scaffold_243350_01G000100.1">
    <property type="protein sequence ID" value="TraesWEE_scaffold_243350_01G000100.1"/>
    <property type="gene ID" value="TraesWEE_scaffold_243350_01G000100"/>
</dbReference>
<dbReference type="Gene3D" id="3.40.50.300">
    <property type="entry name" value="P-loop containing nucleotide triphosphate hydrolases"/>
    <property type="match status" value="1"/>
</dbReference>
<accession>A0A3B6R6P5</accession>
<dbReference type="Gramene" id="TraesROB_scaffold_054247_01G000100.1">
    <property type="protein sequence ID" value="TraesROB_scaffold_054247_01G000100.1"/>
    <property type="gene ID" value="TraesROB_scaffold_054247_01G000100"/>
</dbReference>
<reference evidence="2" key="1">
    <citation type="submission" date="2018-08" db="EMBL/GenBank/DDBJ databases">
        <authorList>
            <person name="Rossello M."/>
        </authorList>
    </citation>
    <scope>NUCLEOTIDE SEQUENCE [LARGE SCALE GENOMIC DNA]</scope>
    <source>
        <strain evidence="2">cv. Chinese Spring</strain>
    </source>
</reference>
<evidence type="ECO:0000313" key="3">
    <source>
        <dbReference type="Proteomes" id="UP000019116"/>
    </source>
</evidence>
<dbReference type="Gramene" id="TraesRN7A0100003600.1">
    <property type="protein sequence ID" value="TraesRN7A0100003600.1"/>
    <property type="gene ID" value="TraesRN7A0100003600"/>
</dbReference>
<dbReference type="Gramene" id="TraesCS7A02G001121.1">
    <property type="protein sequence ID" value="TraesCS7A02G001121.1.cds1"/>
    <property type="gene ID" value="TraesCS7A02G001121"/>
</dbReference>
<dbReference type="Gramene" id="TraesCS7A03G0003500.1">
    <property type="protein sequence ID" value="TraesCS7A03G0003500.1.CDS1"/>
    <property type="gene ID" value="TraesCS7A03G0003500"/>
</dbReference>